<gene>
    <name evidence="2" type="ORF">NSK11_contig00103-0014</name>
</gene>
<dbReference type="EMBL" id="BBYQ01000103">
    <property type="protein sequence ID" value="GAP31093.1"/>
    <property type="molecule type" value="Genomic_DNA"/>
</dbReference>
<evidence type="ECO:0000313" key="2">
    <source>
        <dbReference type="EMBL" id="GAP31093.1"/>
    </source>
</evidence>
<reference evidence="2 3" key="2">
    <citation type="journal article" date="2016" name="Genome Announc.">
        <title>Draft Genome Sequence of Erythromycin- and Oxytetracycline-Sensitive Nocardia seriolae Strain U-1 (NBRC 110359).</title>
        <authorList>
            <person name="Imajoh M."/>
            <person name="Sukeda M."/>
            <person name="Shimizu M."/>
            <person name="Yamane J."/>
            <person name="Ohnishi K."/>
            <person name="Oshima S."/>
        </authorList>
    </citation>
    <scope>NUCLEOTIDE SEQUENCE [LARGE SCALE GENOMIC DNA]</scope>
    <source>
        <strain evidence="2 3">U-1</strain>
    </source>
</reference>
<protein>
    <submittedName>
        <fullName evidence="2">Beta-lactamase</fullName>
    </submittedName>
</protein>
<evidence type="ECO:0000256" key="1">
    <source>
        <dbReference type="SAM" id="MobiDB-lite"/>
    </source>
</evidence>
<accession>A0ABC9Z082</accession>
<evidence type="ECO:0000313" key="3">
    <source>
        <dbReference type="Proteomes" id="UP000037179"/>
    </source>
</evidence>
<keyword evidence="3" id="KW-1185">Reference proteome</keyword>
<feature type="region of interest" description="Disordered" evidence="1">
    <location>
        <begin position="52"/>
        <end position="78"/>
    </location>
</feature>
<dbReference type="Proteomes" id="UP000037179">
    <property type="component" value="Unassembled WGS sequence"/>
</dbReference>
<reference evidence="3" key="1">
    <citation type="submission" date="2015-07" db="EMBL/GenBank/DDBJ databases">
        <title>Nocardia seriolae U-1 whole genome shotgun sequence.</title>
        <authorList>
            <person name="Imajoh M."/>
            <person name="Fukumoto Y."/>
            <person name="Sukeda M."/>
            <person name="Yamane J."/>
            <person name="Yamasaki K."/>
            <person name="Shimizu M."/>
            <person name="Ohnishi K."/>
            <person name="Oshima S."/>
        </authorList>
    </citation>
    <scope>NUCLEOTIDE SEQUENCE [LARGE SCALE GENOMIC DNA]</scope>
    <source>
        <strain evidence="3">U-1</strain>
    </source>
</reference>
<comment type="caution">
    <text evidence="2">The sequence shown here is derived from an EMBL/GenBank/DDBJ whole genome shotgun (WGS) entry which is preliminary data.</text>
</comment>
<dbReference type="AlphaFoldDB" id="A0ABC9Z082"/>
<name>A0ABC9Z082_9NOCA</name>
<dbReference type="RefSeq" id="WP_071811647.1">
    <property type="nucleotide sequence ID" value="NZ_BAWD02000097.1"/>
</dbReference>
<sequence length="78" mass="8406">MTDTGTRQGYHPVSIGLFVNELVRRAAMNPGGPRFVDTGEPAVRPVTVQMRSGFTLHPDPGPAEVVPRRGLRIPNCPG</sequence>
<organism evidence="2 3">
    <name type="scientific">Nocardia seriolae</name>
    <dbReference type="NCBI Taxonomy" id="37332"/>
    <lineage>
        <taxon>Bacteria</taxon>
        <taxon>Bacillati</taxon>
        <taxon>Actinomycetota</taxon>
        <taxon>Actinomycetes</taxon>
        <taxon>Mycobacteriales</taxon>
        <taxon>Nocardiaceae</taxon>
        <taxon>Nocardia</taxon>
    </lineage>
</organism>
<proteinExistence type="predicted"/>